<keyword evidence="3" id="KW-1185">Reference proteome</keyword>
<keyword evidence="1" id="KW-0812">Transmembrane</keyword>
<proteinExistence type="predicted"/>
<comment type="caution">
    <text evidence="2">The sequence shown here is derived from an EMBL/GenBank/DDBJ whole genome shotgun (WGS) entry which is preliminary data.</text>
</comment>
<feature type="transmembrane region" description="Helical" evidence="1">
    <location>
        <begin position="177"/>
        <end position="194"/>
    </location>
</feature>
<evidence type="ECO:0000256" key="1">
    <source>
        <dbReference type="SAM" id="Phobius"/>
    </source>
</evidence>
<dbReference type="AlphaFoldDB" id="A0A4R5BCE0"/>
<keyword evidence="1" id="KW-0472">Membrane</keyword>
<reference evidence="2 3" key="1">
    <citation type="submission" date="2019-03" db="EMBL/GenBank/DDBJ databases">
        <title>Draft genome sequences of novel Actinobacteria.</title>
        <authorList>
            <person name="Sahin N."/>
            <person name="Ay H."/>
            <person name="Saygin H."/>
        </authorList>
    </citation>
    <scope>NUCLEOTIDE SEQUENCE [LARGE SCALE GENOMIC DNA]</scope>
    <source>
        <strain evidence="2 3">H3C3</strain>
    </source>
</reference>
<accession>A0A4R5BCE0</accession>
<evidence type="ECO:0000313" key="2">
    <source>
        <dbReference type="EMBL" id="TDD82366.1"/>
    </source>
</evidence>
<organism evidence="2 3">
    <name type="scientific">Actinomadura rubrisoli</name>
    <dbReference type="NCBI Taxonomy" id="2530368"/>
    <lineage>
        <taxon>Bacteria</taxon>
        <taxon>Bacillati</taxon>
        <taxon>Actinomycetota</taxon>
        <taxon>Actinomycetes</taxon>
        <taxon>Streptosporangiales</taxon>
        <taxon>Thermomonosporaceae</taxon>
        <taxon>Actinomadura</taxon>
    </lineage>
</organism>
<dbReference type="OrthoDB" id="3478024at2"/>
<dbReference type="Proteomes" id="UP000294513">
    <property type="component" value="Unassembled WGS sequence"/>
</dbReference>
<protein>
    <recommendedName>
        <fullName evidence="4">Polysaccharide chain length determinant N-terminal domain-containing protein</fullName>
    </recommendedName>
</protein>
<dbReference type="RefSeq" id="WP_131896474.1">
    <property type="nucleotide sequence ID" value="NZ_SMKU01000125.1"/>
</dbReference>
<gene>
    <name evidence="2" type="ORF">E1298_22800</name>
</gene>
<keyword evidence="1" id="KW-1133">Transmembrane helix</keyword>
<sequence length="210" mass="22677">MAVRDFLMALRRNIWVTLVAVVLTAVVVVRVETAAPSYEARSVVTFLSPQSPFPRNSFASFTPALVTMAEVSARWLDSPAGRDAVRAEGGDTGFQVVLANRGNQEQPIHDQPYLTLLVKADDPVRAHQSLLKVLGVLRDRLRREQSVQGAQPGSYISWQIAAGSDRAVPVIGRPSRAVLAVLLIGGIGALYAAVTADRRRSRRRGAPASA</sequence>
<evidence type="ECO:0000313" key="3">
    <source>
        <dbReference type="Proteomes" id="UP000294513"/>
    </source>
</evidence>
<evidence type="ECO:0008006" key="4">
    <source>
        <dbReference type="Google" id="ProtNLM"/>
    </source>
</evidence>
<dbReference type="EMBL" id="SMKU01000125">
    <property type="protein sequence ID" value="TDD82366.1"/>
    <property type="molecule type" value="Genomic_DNA"/>
</dbReference>
<name>A0A4R5BCE0_9ACTN</name>